<feature type="compositionally biased region" description="Low complexity" evidence="15">
    <location>
        <begin position="450"/>
        <end position="465"/>
    </location>
</feature>
<feature type="chain" id="PRO_5002241738" description="CFEM domain-containing protein" evidence="17">
    <location>
        <begin position="20"/>
        <end position="500"/>
    </location>
</feature>
<feature type="domain" description="CFEM" evidence="18">
    <location>
        <begin position="1"/>
        <end position="113"/>
    </location>
</feature>
<evidence type="ECO:0000256" key="2">
    <source>
        <dbReference type="ARBA" id="ARBA00004589"/>
    </source>
</evidence>
<dbReference type="GO" id="GO:0005576">
    <property type="term" value="C:extracellular region"/>
    <property type="evidence" value="ECO:0007669"/>
    <property type="project" value="UniProtKB-SubCell"/>
</dbReference>
<evidence type="ECO:0000256" key="10">
    <source>
        <dbReference type="ARBA" id="ARBA00023136"/>
    </source>
</evidence>
<evidence type="ECO:0000313" key="20">
    <source>
        <dbReference type="Proteomes" id="UP000054342"/>
    </source>
</evidence>
<name>A0A0D2F8H5_9EURO</name>
<sequence>MKLSQVFMFATSLIAGSSAQSNLLDQLPQCAVSCFQQTITLSSCSPTDIACLCGDGAFLQAAAGCQTLNCTVKETLTSTNATLAACGVPPNDVSTTVLAIPAAFGSLSVLMVILRVADRQWNSKMLLKWDDYFVIAAVILAGPLNWVCIPMARYGMGRDFWTIPFPHIDKTLQLLYIAEIFYMAAEAFVQLSLLAFYLRVFSSRTFRFVVFTLMGISVGFGIANTFAMIFQCTPIPFFWQGWAGETTGTCININLFSWIRAAVEIGLDVAILSLPIPMLLKLEMSWRKKIQVIMMFSVGFVITIISILRLRSLIQFAKTTNPTCKGSLTSSSPTHLPSQGVMHEQALPSTVPIALCQIHVHANAQCLLKTHVETVDNSPAVYWSVLECDMFIICCCMPSTRNLLKRVAPSCFGSTAAESNDPYPNSNSTSGGPGPKKIQLQYREGRTSHHPPAADISHSHSSSDPGKSIDLGVDADTYPVGRSESNVELVESKRHGEAVV</sequence>
<feature type="transmembrane region" description="Helical" evidence="16">
    <location>
        <begin position="98"/>
        <end position="117"/>
    </location>
</feature>
<dbReference type="Proteomes" id="UP000054342">
    <property type="component" value="Unassembled WGS sequence"/>
</dbReference>
<reference evidence="19 20" key="1">
    <citation type="submission" date="2015-01" db="EMBL/GenBank/DDBJ databases">
        <title>The Genome Sequence of Exophiala xenobiotica CBS118157.</title>
        <authorList>
            <consortium name="The Broad Institute Genomics Platform"/>
            <person name="Cuomo C."/>
            <person name="de Hoog S."/>
            <person name="Gorbushina A."/>
            <person name="Stielow B."/>
            <person name="Teixiera M."/>
            <person name="Abouelleil A."/>
            <person name="Chapman S.B."/>
            <person name="Priest M."/>
            <person name="Young S.K."/>
            <person name="Wortman J."/>
            <person name="Nusbaum C."/>
            <person name="Birren B."/>
        </authorList>
    </citation>
    <scope>NUCLEOTIDE SEQUENCE [LARGE SCALE GENOMIC DNA]</scope>
    <source>
        <strain evidence="19 20">CBS 118157</strain>
    </source>
</reference>
<evidence type="ECO:0000256" key="14">
    <source>
        <dbReference type="PROSITE-ProRule" id="PRU01356"/>
    </source>
</evidence>
<dbReference type="GO" id="GO:0046872">
    <property type="term" value="F:metal ion binding"/>
    <property type="evidence" value="ECO:0007669"/>
    <property type="project" value="UniProtKB-UniRule"/>
</dbReference>
<keyword evidence="20" id="KW-1185">Reference proteome</keyword>
<keyword evidence="6" id="KW-0325">Glycoprotein</keyword>
<dbReference type="EMBL" id="KN847319">
    <property type="protein sequence ID" value="KIW56344.1"/>
    <property type="molecule type" value="Genomic_DNA"/>
</dbReference>
<feature type="disulfide bond" evidence="14">
    <location>
        <begin position="34"/>
        <end position="65"/>
    </location>
</feature>
<accession>A0A0D2F8H5</accession>
<evidence type="ECO:0000259" key="18">
    <source>
        <dbReference type="PROSITE" id="PS52012"/>
    </source>
</evidence>
<dbReference type="PANTHER" id="PTHR33048:SF143">
    <property type="entry name" value="EXTRACELLULAR MEMBRANE PROTEIN CFEM DOMAIN-CONTAINING PROTEIN-RELATED"/>
    <property type="match status" value="1"/>
</dbReference>
<evidence type="ECO:0000256" key="7">
    <source>
        <dbReference type="ARBA" id="ARBA00022692"/>
    </source>
</evidence>
<evidence type="ECO:0000256" key="5">
    <source>
        <dbReference type="ARBA" id="ARBA00022525"/>
    </source>
</evidence>
<dbReference type="AlphaFoldDB" id="A0A0D2F8H5"/>
<dbReference type="PANTHER" id="PTHR33048">
    <property type="entry name" value="PTH11-LIKE INTEGRAL MEMBRANE PROTEIN (AFU_ORTHOLOGUE AFUA_5G11245)"/>
    <property type="match status" value="1"/>
</dbReference>
<feature type="disulfide bond" evidence="14">
    <location>
        <begin position="53"/>
        <end position="86"/>
    </location>
</feature>
<feature type="transmembrane region" description="Helical" evidence="16">
    <location>
        <begin position="292"/>
        <end position="310"/>
    </location>
</feature>
<gene>
    <name evidence="19" type="ORF">PV05_05010</name>
</gene>
<keyword evidence="6" id="KW-0336">GPI-anchor</keyword>
<dbReference type="InterPro" id="IPR049326">
    <property type="entry name" value="Rhodopsin_dom_fungi"/>
</dbReference>
<feature type="disulfide bond" evidence="14">
    <location>
        <begin position="30"/>
        <end position="70"/>
    </location>
</feature>
<dbReference type="Pfam" id="PF05730">
    <property type="entry name" value="CFEM"/>
    <property type="match status" value="1"/>
</dbReference>
<evidence type="ECO:0000313" key="19">
    <source>
        <dbReference type="EMBL" id="KIW56344.1"/>
    </source>
</evidence>
<keyword evidence="8 17" id="KW-0732">Signal</keyword>
<feature type="compositionally biased region" description="Basic and acidic residues" evidence="15">
    <location>
        <begin position="490"/>
        <end position="500"/>
    </location>
</feature>
<evidence type="ECO:0000256" key="15">
    <source>
        <dbReference type="SAM" id="MobiDB-lite"/>
    </source>
</evidence>
<feature type="compositionally biased region" description="Polar residues" evidence="15">
    <location>
        <begin position="415"/>
        <end position="430"/>
    </location>
</feature>
<evidence type="ECO:0000256" key="1">
    <source>
        <dbReference type="ARBA" id="ARBA00004141"/>
    </source>
</evidence>
<keyword evidence="12" id="KW-0449">Lipoprotein</keyword>
<dbReference type="InterPro" id="IPR052337">
    <property type="entry name" value="SAT4-like"/>
</dbReference>
<comment type="subcellular location">
    <subcellularLocation>
        <location evidence="2">Membrane</location>
        <topology evidence="2">Lipid-anchor</topology>
        <topology evidence="2">GPI-anchor</topology>
    </subcellularLocation>
    <subcellularLocation>
        <location evidence="1">Membrane</location>
        <topology evidence="1">Multi-pass membrane protein</topology>
    </subcellularLocation>
    <subcellularLocation>
        <location evidence="3">Secreted</location>
    </subcellularLocation>
</comment>
<dbReference type="SMART" id="SM00747">
    <property type="entry name" value="CFEM"/>
    <property type="match status" value="1"/>
</dbReference>
<evidence type="ECO:0000256" key="8">
    <source>
        <dbReference type="ARBA" id="ARBA00022729"/>
    </source>
</evidence>
<dbReference type="PROSITE" id="PS52012">
    <property type="entry name" value="CFEM"/>
    <property type="match status" value="1"/>
</dbReference>
<organism evidence="19 20">
    <name type="scientific">Exophiala xenobiotica</name>
    <dbReference type="NCBI Taxonomy" id="348802"/>
    <lineage>
        <taxon>Eukaryota</taxon>
        <taxon>Fungi</taxon>
        <taxon>Dikarya</taxon>
        <taxon>Ascomycota</taxon>
        <taxon>Pezizomycotina</taxon>
        <taxon>Eurotiomycetes</taxon>
        <taxon>Chaetothyriomycetidae</taxon>
        <taxon>Chaetothyriales</taxon>
        <taxon>Herpotrichiellaceae</taxon>
        <taxon>Exophiala</taxon>
    </lineage>
</organism>
<comment type="similarity">
    <text evidence="13">Belongs to the SAT4 family.</text>
</comment>
<feature type="transmembrane region" description="Helical" evidence="16">
    <location>
        <begin position="174"/>
        <end position="196"/>
    </location>
</feature>
<feature type="transmembrane region" description="Helical" evidence="16">
    <location>
        <begin position="129"/>
        <end position="154"/>
    </location>
</feature>
<comment type="similarity">
    <text evidence="4">Belongs to the RBT5 family.</text>
</comment>
<evidence type="ECO:0000256" key="12">
    <source>
        <dbReference type="ARBA" id="ARBA00023288"/>
    </source>
</evidence>
<evidence type="ECO:0000256" key="13">
    <source>
        <dbReference type="ARBA" id="ARBA00038359"/>
    </source>
</evidence>
<keyword evidence="14" id="KW-0479">Metal-binding</keyword>
<evidence type="ECO:0000256" key="17">
    <source>
        <dbReference type="SAM" id="SignalP"/>
    </source>
</evidence>
<proteinExistence type="inferred from homology"/>
<evidence type="ECO:0000256" key="9">
    <source>
        <dbReference type="ARBA" id="ARBA00022989"/>
    </source>
</evidence>
<evidence type="ECO:0000256" key="16">
    <source>
        <dbReference type="SAM" id="Phobius"/>
    </source>
</evidence>
<keyword evidence="14" id="KW-0408">Iron</keyword>
<evidence type="ECO:0000256" key="6">
    <source>
        <dbReference type="ARBA" id="ARBA00022622"/>
    </source>
</evidence>
<dbReference type="OrthoDB" id="2496787at2759"/>
<dbReference type="RefSeq" id="XP_013316928.1">
    <property type="nucleotide sequence ID" value="XM_013461474.1"/>
</dbReference>
<feature type="transmembrane region" description="Helical" evidence="16">
    <location>
        <begin position="258"/>
        <end position="280"/>
    </location>
</feature>
<feature type="transmembrane region" description="Helical" evidence="16">
    <location>
        <begin position="208"/>
        <end position="230"/>
    </location>
</feature>
<keyword evidence="9 16" id="KW-1133">Transmembrane helix</keyword>
<evidence type="ECO:0000256" key="11">
    <source>
        <dbReference type="ARBA" id="ARBA00023157"/>
    </source>
</evidence>
<keyword evidence="10 16" id="KW-0472">Membrane</keyword>
<dbReference type="InterPro" id="IPR008427">
    <property type="entry name" value="Extracellular_membr_CFEM_dom"/>
</dbReference>
<keyword evidence="14" id="KW-0349">Heme</keyword>
<feature type="disulfide bond" evidence="14">
    <location>
        <begin position="44"/>
        <end position="51"/>
    </location>
</feature>
<feature type="signal peptide" evidence="17">
    <location>
        <begin position="1"/>
        <end position="19"/>
    </location>
</feature>
<dbReference type="HOGENOM" id="CLU_028200_6_3_1"/>
<protein>
    <recommendedName>
        <fullName evidence="18">CFEM domain-containing protein</fullName>
    </recommendedName>
</protein>
<evidence type="ECO:0000256" key="3">
    <source>
        <dbReference type="ARBA" id="ARBA00004613"/>
    </source>
</evidence>
<keyword evidence="11 14" id="KW-1015">Disulfide bond</keyword>
<evidence type="ECO:0000256" key="4">
    <source>
        <dbReference type="ARBA" id="ARBA00010031"/>
    </source>
</evidence>
<dbReference type="GO" id="GO:0098552">
    <property type="term" value="C:side of membrane"/>
    <property type="evidence" value="ECO:0007669"/>
    <property type="project" value="UniProtKB-KW"/>
</dbReference>
<dbReference type="GeneID" id="25326918"/>
<keyword evidence="7 16" id="KW-0812">Transmembrane</keyword>
<keyword evidence="5" id="KW-0964">Secreted</keyword>
<feature type="region of interest" description="Disordered" evidence="15">
    <location>
        <begin position="415"/>
        <end position="500"/>
    </location>
</feature>
<feature type="binding site" description="axial binding residue" evidence="14">
    <location>
        <position position="48"/>
    </location>
    <ligand>
        <name>heme</name>
        <dbReference type="ChEBI" id="CHEBI:30413"/>
    </ligand>
    <ligandPart>
        <name>Fe</name>
        <dbReference type="ChEBI" id="CHEBI:18248"/>
    </ligandPart>
</feature>
<dbReference type="Pfam" id="PF20684">
    <property type="entry name" value="Fung_rhodopsin"/>
    <property type="match status" value="2"/>
</dbReference>